<organism evidence="1 2">
    <name type="scientific">Prosthecobacter fluviatilis</name>
    <dbReference type="NCBI Taxonomy" id="445931"/>
    <lineage>
        <taxon>Bacteria</taxon>
        <taxon>Pseudomonadati</taxon>
        <taxon>Verrucomicrobiota</taxon>
        <taxon>Verrucomicrobiia</taxon>
        <taxon>Verrucomicrobiales</taxon>
        <taxon>Verrucomicrobiaceae</taxon>
        <taxon>Prosthecobacter</taxon>
    </lineage>
</organism>
<gene>
    <name evidence="1" type="ORF">ACFQDI_08560</name>
</gene>
<sequence>MNTFSPLTTGLPWPPYSLLGMNSLSQTFFSPSVGKASAIGLVSCETPLRSGPRHWFQSPAQAAEANSKTWAAAKAFFMSSRKRHRTSSSFTGHHSCLQRQSELALYGVADIVARQRIGGLGRKVFVSHVGSWGGIKCSENFEPFVQNFSSLDMADSQPLDLKW</sequence>
<keyword evidence="2" id="KW-1185">Reference proteome</keyword>
<comment type="caution">
    <text evidence="1">The sequence shown here is derived from an EMBL/GenBank/DDBJ whole genome shotgun (WGS) entry which is preliminary data.</text>
</comment>
<evidence type="ECO:0000313" key="2">
    <source>
        <dbReference type="Proteomes" id="UP001596052"/>
    </source>
</evidence>
<evidence type="ECO:0000313" key="1">
    <source>
        <dbReference type="EMBL" id="MFC5454900.1"/>
    </source>
</evidence>
<dbReference type="EMBL" id="JBHSMQ010000002">
    <property type="protein sequence ID" value="MFC5454900.1"/>
    <property type="molecule type" value="Genomic_DNA"/>
</dbReference>
<dbReference type="Proteomes" id="UP001596052">
    <property type="component" value="Unassembled WGS sequence"/>
</dbReference>
<proteinExistence type="predicted"/>
<reference evidence="2" key="1">
    <citation type="journal article" date="2019" name="Int. J. Syst. Evol. Microbiol.">
        <title>The Global Catalogue of Microorganisms (GCM) 10K type strain sequencing project: providing services to taxonomists for standard genome sequencing and annotation.</title>
        <authorList>
            <consortium name="The Broad Institute Genomics Platform"/>
            <consortium name="The Broad Institute Genome Sequencing Center for Infectious Disease"/>
            <person name="Wu L."/>
            <person name="Ma J."/>
        </authorList>
    </citation>
    <scope>NUCLEOTIDE SEQUENCE [LARGE SCALE GENOMIC DNA]</scope>
    <source>
        <strain evidence="2">CGMCC 4.1469</strain>
    </source>
</reference>
<name>A0ABW0KNS4_9BACT</name>
<accession>A0ABW0KNS4</accession>
<protein>
    <submittedName>
        <fullName evidence="1">Uncharacterized protein</fullName>
    </submittedName>
</protein>